<keyword evidence="4" id="KW-1185">Reference proteome</keyword>
<dbReference type="Proteomes" id="UP001220022">
    <property type="component" value="Unassembled WGS sequence"/>
</dbReference>
<reference evidence="3 4" key="1">
    <citation type="submission" date="2023-03" db="EMBL/GenBank/DDBJ databases">
        <title>Draft genome sequence of type strain Streptomyces ferralitis JCM 14344.</title>
        <authorList>
            <person name="Klaysubun C."/>
            <person name="Duangmal K."/>
        </authorList>
    </citation>
    <scope>NUCLEOTIDE SEQUENCE [LARGE SCALE GENOMIC DNA]</scope>
    <source>
        <strain evidence="3 4">JCM 14344</strain>
    </source>
</reference>
<comment type="caution">
    <text evidence="3">The sequence shown here is derived from an EMBL/GenBank/DDBJ whole genome shotgun (WGS) entry which is preliminary data.</text>
</comment>
<evidence type="ECO:0000313" key="4">
    <source>
        <dbReference type="Proteomes" id="UP001220022"/>
    </source>
</evidence>
<dbReference type="PROSITE" id="PS51898">
    <property type="entry name" value="TYR_RECOMBINASE"/>
    <property type="match status" value="1"/>
</dbReference>
<name>A0ABT5Z7C8_9ACTN</name>
<dbReference type="Gene3D" id="1.10.443.10">
    <property type="entry name" value="Intergrase catalytic core"/>
    <property type="match status" value="1"/>
</dbReference>
<organism evidence="3 4">
    <name type="scientific">Streptantibioticus ferralitis</name>
    <dbReference type="NCBI Taxonomy" id="236510"/>
    <lineage>
        <taxon>Bacteria</taxon>
        <taxon>Bacillati</taxon>
        <taxon>Actinomycetota</taxon>
        <taxon>Actinomycetes</taxon>
        <taxon>Kitasatosporales</taxon>
        <taxon>Streptomycetaceae</taxon>
        <taxon>Streptantibioticus</taxon>
    </lineage>
</organism>
<accession>A0ABT5Z7C8</accession>
<protein>
    <submittedName>
        <fullName evidence="3">Site-specific integrase</fullName>
    </submittedName>
</protein>
<dbReference type="SUPFAM" id="SSF56349">
    <property type="entry name" value="DNA breaking-rejoining enzymes"/>
    <property type="match status" value="1"/>
</dbReference>
<dbReference type="RefSeq" id="WP_275819462.1">
    <property type="nucleotide sequence ID" value="NZ_JARHTQ010000024.1"/>
</dbReference>
<feature type="domain" description="Tyr recombinase" evidence="2">
    <location>
        <begin position="408"/>
        <end position="633"/>
    </location>
</feature>
<gene>
    <name evidence="3" type="ORF">P2L57_29255</name>
</gene>
<dbReference type="CDD" id="cd00397">
    <property type="entry name" value="DNA_BRE_C"/>
    <property type="match status" value="1"/>
</dbReference>
<dbReference type="InterPro" id="IPR011010">
    <property type="entry name" value="DNA_brk_join_enz"/>
</dbReference>
<proteinExistence type="predicted"/>
<dbReference type="Pfam" id="PF00589">
    <property type="entry name" value="Phage_integrase"/>
    <property type="match status" value="1"/>
</dbReference>
<dbReference type="EMBL" id="JARHTQ010000024">
    <property type="protein sequence ID" value="MDF2259659.1"/>
    <property type="molecule type" value="Genomic_DNA"/>
</dbReference>
<dbReference type="InterPro" id="IPR013762">
    <property type="entry name" value="Integrase-like_cat_sf"/>
</dbReference>
<dbReference type="InterPro" id="IPR002104">
    <property type="entry name" value="Integrase_catalytic"/>
</dbReference>
<keyword evidence="1" id="KW-0233">DNA recombination</keyword>
<evidence type="ECO:0000313" key="3">
    <source>
        <dbReference type="EMBL" id="MDF2259659.1"/>
    </source>
</evidence>
<evidence type="ECO:0000256" key="1">
    <source>
        <dbReference type="ARBA" id="ARBA00023172"/>
    </source>
</evidence>
<feature type="non-terminal residue" evidence="3">
    <location>
        <position position="729"/>
    </location>
</feature>
<evidence type="ECO:0000259" key="2">
    <source>
        <dbReference type="PROSITE" id="PS51898"/>
    </source>
</evidence>
<sequence>MQRLVPAPFGTGNPNVRRQRERGICGLLRWLNAQPGTSWQQRWMASGAENQPGAHWRSGAAAWLTAQGQPTSQAHLATGLLALICGDVVRPSLAWMLTRISPRFLAAMERSRDPEGIAALRVLAKSNPTASPLIARLALTRVCMIMAAKGGLVREITVGDCVELLDIQSEVHAKGGTCKTYFYQLLRDSGIFPPEAPATVRAFRSASGQHSIEDLVDRFGVTHPGMRDLFVEYLRERRPALDYTTMVDLAHKLIGLFWCDLEAHHPGIATLHLAPEVAHAWKQRVAVKTTSTAATDARATTDQVARLNAKGCLLTVRSFYRDIAHRALEDPARWGPWVAPCPISDADVDRRKDRRARKSRMDQRTRERLPLLPALARSIDQQRKDAAQRLEAARTTARGERFTVGDHTLIRPIMPTAGGTKIWADDPHTGARRDLTHEEHLAFWAWATVEVLRHTGIRIEELLELTHHSFVQYRLPSTGEIVPLLQIAPSKTDAERLLLISPELADVLSTIIRRIRKPTGAVPLVPSYDPHECLWRPPAPLLFQRRFGAEDRALSRRTVETALAHALATADVTSPDGEPLHFTPHDFRRIFVTDAVMQGLPPHIAQIICGHRDINTTMGYKAIYPEEAITAHQAFIARRRSMRPSHEYRTPTQNEWNEFLAHFEKRKVSIGLCGRAFGTPCIHEHACFSELIDDGRELGVRAHSNRELVAAPGRWVGMVMTASLLFMAV</sequence>